<organism evidence="2 3">
    <name type="scientific">OM182 bacterium MED-G24</name>
    <dbReference type="NCBI Taxonomy" id="1986255"/>
    <lineage>
        <taxon>Bacteria</taxon>
        <taxon>Pseudomonadati</taxon>
        <taxon>Pseudomonadota</taxon>
        <taxon>Gammaproteobacteria</taxon>
        <taxon>OMG group</taxon>
        <taxon>OM182 clade</taxon>
    </lineage>
</organism>
<evidence type="ECO:0000259" key="1">
    <source>
        <dbReference type="PROSITE" id="PS50943"/>
    </source>
</evidence>
<dbReference type="GO" id="GO:0003677">
    <property type="term" value="F:DNA binding"/>
    <property type="evidence" value="ECO:0007669"/>
    <property type="project" value="InterPro"/>
</dbReference>
<dbReference type="Pfam" id="PF13443">
    <property type="entry name" value="HTH_26"/>
    <property type="match status" value="1"/>
</dbReference>
<dbReference type="Gene3D" id="1.10.260.40">
    <property type="entry name" value="lambda repressor-like DNA-binding domains"/>
    <property type="match status" value="1"/>
</dbReference>
<dbReference type="PROSITE" id="PS50943">
    <property type="entry name" value="HTH_CROC1"/>
    <property type="match status" value="1"/>
</dbReference>
<evidence type="ECO:0000313" key="3">
    <source>
        <dbReference type="Proteomes" id="UP000219327"/>
    </source>
</evidence>
<protein>
    <submittedName>
        <fullName evidence="2">Transcriptional regulator</fullName>
    </submittedName>
</protein>
<dbReference type="CDD" id="cd00093">
    <property type="entry name" value="HTH_XRE"/>
    <property type="match status" value="1"/>
</dbReference>
<accession>A0A2A5WNT8</accession>
<name>A0A2A5WNT8_9GAMM</name>
<reference evidence="2 3" key="1">
    <citation type="submission" date="2017-08" db="EMBL/GenBank/DDBJ databases">
        <title>Fine stratification of microbial communities through a metagenomic profile of the photic zone.</title>
        <authorList>
            <person name="Haro-Moreno J.M."/>
            <person name="Lopez-Perez M."/>
            <person name="De La Torre J."/>
            <person name="Picazo A."/>
            <person name="Camacho A."/>
            <person name="Rodriguez-Valera F."/>
        </authorList>
    </citation>
    <scope>NUCLEOTIDE SEQUENCE [LARGE SCALE GENOMIC DNA]</scope>
    <source>
        <strain evidence="2">MED-G24</strain>
    </source>
</reference>
<dbReference type="InterPro" id="IPR001387">
    <property type="entry name" value="Cro/C1-type_HTH"/>
</dbReference>
<comment type="caution">
    <text evidence="2">The sequence shown here is derived from an EMBL/GenBank/DDBJ whole genome shotgun (WGS) entry which is preliminary data.</text>
</comment>
<dbReference type="InterPro" id="IPR010982">
    <property type="entry name" value="Lambda_DNA-bd_dom_sf"/>
</dbReference>
<sequence>MLVPTMADTEGLVNALKRLLKGAGMTYADVAVHLSVSESTVKRWFADRNFSLQRVDAICELLGVEWHDVIQQSQRDSVLIAELSQEQEQALVEDVRLLLVGYLLLQRWSADQILARYDVGEHELTQLLARLDRLRIIELQPGNRVRTLVAPNFRWRDGGPLEHLFETRVRDTFFDSEFNAPGEIEQFLYGMLSDEAIEHINTKIRQLAEDYVSASQRDRMVPLSRRHGTSMVVAFRRWGFPAFDALKRADGVKE</sequence>
<evidence type="ECO:0000313" key="2">
    <source>
        <dbReference type="EMBL" id="PDH37928.1"/>
    </source>
</evidence>
<dbReference type="EMBL" id="NTKD01000042">
    <property type="protein sequence ID" value="PDH37928.1"/>
    <property type="molecule type" value="Genomic_DNA"/>
</dbReference>
<proteinExistence type="predicted"/>
<gene>
    <name evidence="2" type="ORF">CNE99_07535</name>
</gene>
<feature type="domain" description="HTH cro/C1-type" evidence="1">
    <location>
        <begin position="16"/>
        <end position="69"/>
    </location>
</feature>
<dbReference type="SMART" id="SM00530">
    <property type="entry name" value="HTH_XRE"/>
    <property type="match status" value="1"/>
</dbReference>
<dbReference type="SUPFAM" id="SSF47413">
    <property type="entry name" value="lambda repressor-like DNA-binding domains"/>
    <property type="match status" value="1"/>
</dbReference>
<dbReference type="Proteomes" id="UP000219327">
    <property type="component" value="Unassembled WGS sequence"/>
</dbReference>
<dbReference type="AlphaFoldDB" id="A0A2A5WNT8"/>